<dbReference type="RefSeq" id="WP_069410398.1">
    <property type="nucleotide sequence ID" value="NZ_MEHD01000007.1"/>
</dbReference>
<organism evidence="2 3">
    <name type="scientific">Eisenbergiella tayi</name>
    <dbReference type="NCBI Taxonomy" id="1432052"/>
    <lineage>
        <taxon>Bacteria</taxon>
        <taxon>Bacillati</taxon>
        <taxon>Bacillota</taxon>
        <taxon>Clostridia</taxon>
        <taxon>Lachnospirales</taxon>
        <taxon>Lachnospiraceae</taxon>
        <taxon>Eisenbergiella</taxon>
    </lineage>
</organism>
<sequence length="255" mass="29286">MGNKLIKKKKATSSNADYEWDDKTIRKRKNCFILGIVSALIAITLLVFCFILLSKGKQEFGLAVLVGWIITAILAVVLIYKNIAYVIHYEATKMYKKYENQELCEIALSDANSIKQKFLNYKFEAQADGLLFRKKFSPLKDFISYYVSVSEAKDIKNLLKRQLDHINTKKTSNSCLIIFAYMDEISEETKIFVKNHGMNMIVSEEVFETCTQTTVILVAVDKQRQKGWYVDIGKKKKLSLYSHGCRLIRKCLGSI</sequence>
<reference evidence="2 3" key="1">
    <citation type="submission" date="2016-08" db="EMBL/GenBank/DDBJ databases">
        <title>Characterization of Isolates of Eisenbergiella tayi Derived from Blood Cultures, Using Whole Genome Sequencing.</title>
        <authorList>
            <person name="Bernier A.-M."/>
            <person name="Burdz T."/>
            <person name="Wiebe D."/>
            <person name="Bernard K."/>
        </authorList>
    </citation>
    <scope>NUCLEOTIDE SEQUENCE [LARGE SCALE GENOMIC DNA]</scope>
    <source>
        <strain evidence="2 3">NML120146</strain>
    </source>
</reference>
<proteinExistence type="predicted"/>
<evidence type="ECO:0000256" key="1">
    <source>
        <dbReference type="SAM" id="Phobius"/>
    </source>
</evidence>
<evidence type="ECO:0000313" key="2">
    <source>
        <dbReference type="EMBL" id="ODR61168.1"/>
    </source>
</evidence>
<comment type="caution">
    <text evidence="2">The sequence shown here is derived from an EMBL/GenBank/DDBJ whole genome shotgun (WGS) entry which is preliminary data.</text>
</comment>
<accession>A0ABX3AQZ4</accession>
<dbReference type="EMBL" id="MEHD01000007">
    <property type="protein sequence ID" value="ODR61168.1"/>
    <property type="molecule type" value="Genomic_DNA"/>
</dbReference>
<keyword evidence="3" id="KW-1185">Reference proteome</keyword>
<name>A0ABX3AQZ4_9FIRM</name>
<gene>
    <name evidence="2" type="ORF">BEI63_01715</name>
</gene>
<keyword evidence="1" id="KW-0812">Transmembrane</keyword>
<evidence type="ECO:0000313" key="3">
    <source>
        <dbReference type="Proteomes" id="UP000094869"/>
    </source>
</evidence>
<keyword evidence="1" id="KW-0472">Membrane</keyword>
<keyword evidence="1" id="KW-1133">Transmembrane helix</keyword>
<feature type="transmembrane region" description="Helical" evidence="1">
    <location>
        <begin position="60"/>
        <end position="80"/>
    </location>
</feature>
<protein>
    <submittedName>
        <fullName evidence="2">Uncharacterized protein</fullName>
    </submittedName>
</protein>
<feature type="transmembrane region" description="Helical" evidence="1">
    <location>
        <begin position="31"/>
        <end position="54"/>
    </location>
</feature>
<dbReference type="Proteomes" id="UP000094869">
    <property type="component" value="Unassembled WGS sequence"/>
</dbReference>